<dbReference type="OrthoDB" id="9813524at2"/>
<reference evidence="4" key="1">
    <citation type="submission" date="2016-10" db="EMBL/GenBank/DDBJ databases">
        <authorList>
            <person name="Varghese N."/>
            <person name="Submissions S."/>
        </authorList>
    </citation>
    <scope>NUCLEOTIDE SEQUENCE [LARGE SCALE GENOMIC DNA]</scope>
    <source>
        <strain evidence="4">DSM 123</strain>
    </source>
</reference>
<dbReference type="Gene3D" id="1.20.144.10">
    <property type="entry name" value="Phosphatidic acid phosphatase type 2/haloperoxidase"/>
    <property type="match status" value="1"/>
</dbReference>
<dbReference type="InterPro" id="IPR036938">
    <property type="entry name" value="PAP2/HPO_sf"/>
</dbReference>
<feature type="domain" description="Phosphatidic acid phosphatase type 2/haloperoxidase" evidence="2">
    <location>
        <begin position="94"/>
        <end position="219"/>
    </location>
</feature>
<dbReference type="SUPFAM" id="SSF48317">
    <property type="entry name" value="Acid phosphatase/Vanadium-dependent haloperoxidase"/>
    <property type="match status" value="1"/>
</dbReference>
<evidence type="ECO:0000313" key="3">
    <source>
        <dbReference type="EMBL" id="SEO98117.1"/>
    </source>
</evidence>
<feature type="transmembrane region" description="Helical" evidence="1">
    <location>
        <begin position="56"/>
        <end position="77"/>
    </location>
</feature>
<name>A0A1H8U4W9_9BRAD</name>
<dbReference type="Proteomes" id="UP000199615">
    <property type="component" value="Unassembled WGS sequence"/>
</dbReference>
<proteinExistence type="predicted"/>
<sequence length="258" mass="28836">MNRTGLIIALGLFAAVGLLFGLYPELDLWLAGLFFDPATRSFPLKAVPFANFARDAAMWIAWAFVAPSIIALLVKLARPDKPLMVRGRTMMFLVVTMTLAAGILTNLTFKSHWGRPRPIFVTEFAGANQFMPWWDPRGACPKNCSFFSGEAATAYWTFAPAALAPAPWRPLAYAAAFTFGTATGVLRMAFGGHFFTDVAIAGLVTFLAIWLMHGYIYRWRKTRLTDERIDAALTRFAWPLYRRRSKWRGRDVGEAPAT</sequence>
<gene>
    <name evidence="3" type="ORF">SAMN05444123_106285</name>
</gene>
<accession>A0A1H8U4W9</accession>
<dbReference type="InterPro" id="IPR000326">
    <property type="entry name" value="PAP2/HPO"/>
</dbReference>
<evidence type="ECO:0000256" key="1">
    <source>
        <dbReference type="SAM" id="Phobius"/>
    </source>
</evidence>
<keyword evidence="4" id="KW-1185">Reference proteome</keyword>
<feature type="transmembrane region" description="Helical" evidence="1">
    <location>
        <begin position="89"/>
        <end position="109"/>
    </location>
</feature>
<dbReference type="Pfam" id="PF01569">
    <property type="entry name" value="PAP2"/>
    <property type="match status" value="1"/>
</dbReference>
<keyword evidence="1" id="KW-0812">Transmembrane</keyword>
<protein>
    <submittedName>
        <fullName evidence="3">Membrane-associated enzyme, PAP2 (Acid phosphatase) superfamily</fullName>
    </submittedName>
</protein>
<evidence type="ECO:0000259" key="2">
    <source>
        <dbReference type="Pfam" id="PF01569"/>
    </source>
</evidence>
<keyword evidence="1" id="KW-0472">Membrane</keyword>
<keyword evidence="1" id="KW-1133">Transmembrane helix</keyword>
<organism evidence="3 4">
    <name type="scientific">Rhodopseudomonas pseudopalustris</name>
    <dbReference type="NCBI Taxonomy" id="1513892"/>
    <lineage>
        <taxon>Bacteria</taxon>
        <taxon>Pseudomonadati</taxon>
        <taxon>Pseudomonadota</taxon>
        <taxon>Alphaproteobacteria</taxon>
        <taxon>Hyphomicrobiales</taxon>
        <taxon>Nitrobacteraceae</taxon>
        <taxon>Rhodopseudomonas</taxon>
    </lineage>
</organism>
<dbReference type="CDD" id="cd03396">
    <property type="entry name" value="PAP2_like_6"/>
    <property type="match status" value="1"/>
</dbReference>
<feature type="transmembrane region" description="Helical" evidence="1">
    <location>
        <begin position="198"/>
        <end position="217"/>
    </location>
</feature>
<dbReference type="RefSeq" id="WP_011501137.1">
    <property type="nucleotide sequence ID" value="NZ_FODT01000006.1"/>
</dbReference>
<dbReference type="EMBL" id="FODT01000006">
    <property type="protein sequence ID" value="SEO98117.1"/>
    <property type="molecule type" value="Genomic_DNA"/>
</dbReference>
<evidence type="ECO:0000313" key="4">
    <source>
        <dbReference type="Proteomes" id="UP000199615"/>
    </source>
</evidence>
<dbReference type="AlphaFoldDB" id="A0A1H8U4W9"/>